<dbReference type="PANTHER" id="PTHR30093:SF44">
    <property type="entry name" value="TYPE II SECRETION SYSTEM CORE PROTEIN G"/>
    <property type="match status" value="1"/>
</dbReference>
<evidence type="ECO:0008006" key="9">
    <source>
        <dbReference type="Google" id="ProtNLM"/>
    </source>
</evidence>
<gene>
    <name evidence="7" type="ORF">A3A38_02880</name>
</gene>
<dbReference type="EMBL" id="MFLY01000038">
    <property type="protein sequence ID" value="OGG72592.1"/>
    <property type="molecule type" value="Genomic_DNA"/>
</dbReference>
<sequence>MKEYKRGFTLIELLVVIAIISILASVVLASLNTAREKSRDAKRVSDLKQLQLALEFYFDDNGGYPIDITAGTMVTPGYLPAIPVPPTGTGEAAYLYTGLGTGCTDYHLGVTLEDTGHEVLDADFDAAGNDTEADACDAGTTDFDGGDPVYDLQP</sequence>
<evidence type="ECO:0000256" key="3">
    <source>
        <dbReference type="ARBA" id="ARBA00022692"/>
    </source>
</evidence>
<keyword evidence="2" id="KW-0488">Methylation</keyword>
<dbReference type="InterPro" id="IPR000983">
    <property type="entry name" value="Bac_GSPG_pilin"/>
</dbReference>
<feature type="region of interest" description="Disordered" evidence="6">
    <location>
        <begin position="131"/>
        <end position="154"/>
    </location>
</feature>
<keyword evidence="3" id="KW-0812">Transmembrane</keyword>
<protein>
    <recommendedName>
        <fullName evidence="9">Type II secretion system protein GspG C-terminal domain-containing protein</fullName>
    </recommendedName>
</protein>
<evidence type="ECO:0000256" key="5">
    <source>
        <dbReference type="ARBA" id="ARBA00023136"/>
    </source>
</evidence>
<reference evidence="7 8" key="1">
    <citation type="journal article" date="2016" name="Nat. Commun.">
        <title>Thousands of microbial genomes shed light on interconnected biogeochemical processes in an aquifer system.</title>
        <authorList>
            <person name="Anantharaman K."/>
            <person name="Brown C.T."/>
            <person name="Hug L.A."/>
            <person name="Sharon I."/>
            <person name="Castelle C.J."/>
            <person name="Probst A.J."/>
            <person name="Thomas B.C."/>
            <person name="Singh A."/>
            <person name="Wilkins M.J."/>
            <person name="Karaoz U."/>
            <person name="Brodie E.L."/>
            <person name="Williams K.H."/>
            <person name="Hubbard S.S."/>
            <person name="Banfield J.F."/>
        </authorList>
    </citation>
    <scope>NUCLEOTIDE SEQUENCE [LARGE SCALE GENOMIC DNA]</scope>
</reference>
<evidence type="ECO:0000256" key="6">
    <source>
        <dbReference type="SAM" id="MobiDB-lite"/>
    </source>
</evidence>
<dbReference type="GO" id="GO:0016020">
    <property type="term" value="C:membrane"/>
    <property type="evidence" value="ECO:0007669"/>
    <property type="project" value="UniProtKB-SubCell"/>
</dbReference>
<dbReference type="SUPFAM" id="SSF54523">
    <property type="entry name" value="Pili subunits"/>
    <property type="match status" value="1"/>
</dbReference>
<evidence type="ECO:0000313" key="7">
    <source>
        <dbReference type="EMBL" id="OGG72592.1"/>
    </source>
</evidence>
<dbReference type="InterPro" id="IPR045584">
    <property type="entry name" value="Pilin-like"/>
</dbReference>
<dbReference type="AlphaFoldDB" id="A0A1F6EH20"/>
<dbReference type="Proteomes" id="UP000177306">
    <property type="component" value="Unassembled WGS sequence"/>
</dbReference>
<dbReference type="GO" id="GO:0015628">
    <property type="term" value="P:protein secretion by the type II secretion system"/>
    <property type="evidence" value="ECO:0007669"/>
    <property type="project" value="InterPro"/>
</dbReference>
<keyword evidence="5" id="KW-0472">Membrane</keyword>
<keyword evidence="4" id="KW-1133">Transmembrane helix</keyword>
<dbReference type="PANTHER" id="PTHR30093">
    <property type="entry name" value="GENERAL SECRETION PATHWAY PROTEIN G"/>
    <property type="match status" value="1"/>
</dbReference>
<dbReference type="PROSITE" id="PS00409">
    <property type="entry name" value="PROKAR_NTER_METHYL"/>
    <property type="match status" value="1"/>
</dbReference>
<dbReference type="Pfam" id="PF07963">
    <property type="entry name" value="N_methyl"/>
    <property type="match status" value="1"/>
</dbReference>
<proteinExistence type="predicted"/>
<comment type="caution">
    <text evidence="7">The sequence shown here is derived from an EMBL/GenBank/DDBJ whole genome shotgun (WGS) entry which is preliminary data.</text>
</comment>
<dbReference type="GO" id="GO:0015627">
    <property type="term" value="C:type II protein secretion system complex"/>
    <property type="evidence" value="ECO:0007669"/>
    <property type="project" value="InterPro"/>
</dbReference>
<dbReference type="Gene3D" id="3.30.700.10">
    <property type="entry name" value="Glycoprotein, Type 4 Pilin"/>
    <property type="match status" value="1"/>
</dbReference>
<evidence type="ECO:0000256" key="1">
    <source>
        <dbReference type="ARBA" id="ARBA00004167"/>
    </source>
</evidence>
<organism evidence="7 8">
    <name type="scientific">Candidatus Kaiserbacteria bacterium RIFCSPLOWO2_01_FULL_53_17</name>
    <dbReference type="NCBI Taxonomy" id="1798511"/>
    <lineage>
        <taxon>Bacteria</taxon>
        <taxon>Candidatus Kaiseribacteriota</taxon>
    </lineage>
</organism>
<evidence type="ECO:0000256" key="2">
    <source>
        <dbReference type="ARBA" id="ARBA00022481"/>
    </source>
</evidence>
<comment type="subcellular location">
    <subcellularLocation>
        <location evidence="1">Membrane</location>
        <topology evidence="1">Single-pass membrane protein</topology>
    </subcellularLocation>
</comment>
<evidence type="ECO:0000313" key="8">
    <source>
        <dbReference type="Proteomes" id="UP000177306"/>
    </source>
</evidence>
<evidence type="ECO:0000256" key="4">
    <source>
        <dbReference type="ARBA" id="ARBA00022989"/>
    </source>
</evidence>
<accession>A0A1F6EH20</accession>
<dbReference type="InterPro" id="IPR012902">
    <property type="entry name" value="N_methyl_site"/>
</dbReference>
<name>A0A1F6EH20_9BACT</name>
<dbReference type="PRINTS" id="PR00813">
    <property type="entry name" value="BCTERIALGSPG"/>
</dbReference>
<dbReference type="NCBIfam" id="TIGR02532">
    <property type="entry name" value="IV_pilin_GFxxxE"/>
    <property type="match status" value="1"/>
</dbReference>